<name>A0A167KHD6_CALVF</name>
<organism evidence="4 5">
    <name type="scientific">Calocera viscosa (strain TUFC12733)</name>
    <dbReference type="NCBI Taxonomy" id="1330018"/>
    <lineage>
        <taxon>Eukaryota</taxon>
        <taxon>Fungi</taxon>
        <taxon>Dikarya</taxon>
        <taxon>Basidiomycota</taxon>
        <taxon>Agaricomycotina</taxon>
        <taxon>Dacrymycetes</taxon>
        <taxon>Dacrymycetales</taxon>
        <taxon>Dacrymycetaceae</taxon>
        <taxon>Calocera</taxon>
    </lineage>
</organism>
<dbReference type="PRINTS" id="PR00069">
    <property type="entry name" value="ALDKETRDTASE"/>
</dbReference>
<dbReference type="InterPro" id="IPR020471">
    <property type="entry name" value="AKR"/>
</dbReference>
<gene>
    <name evidence="4" type="ORF">CALVIDRAFT_484010</name>
</gene>
<feature type="domain" description="NADP-dependent oxidoreductase" evidence="3">
    <location>
        <begin position="75"/>
        <end position="326"/>
    </location>
</feature>
<evidence type="ECO:0000313" key="4">
    <source>
        <dbReference type="EMBL" id="KZO94652.1"/>
    </source>
</evidence>
<dbReference type="EMBL" id="KV417293">
    <property type="protein sequence ID" value="KZO94652.1"/>
    <property type="molecule type" value="Genomic_DNA"/>
</dbReference>
<dbReference type="PROSITE" id="PS00063">
    <property type="entry name" value="ALDOKETO_REDUCTASE_3"/>
    <property type="match status" value="1"/>
</dbReference>
<dbReference type="InterPro" id="IPR036812">
    <property type="entry name" value="NAD(P)_OxRdtase_dom_sf"/>
</dbReference>
<keyword evidence="2" id="KW-0732">Signal</keyword>
<feature type="signal peptide" evidence="2">
    <location>
        <begin position="1"/>
        <end position="31"/>
    </location>
</feature>
<evidence type="ECO:0000313" key="5">
    <source>
        <dbReference type="Proteomes" id="UP000076738"/>
    </source>
</evidence>
<dbReference type="PROSITE" id="PS00062">
    <property type="entry name" value="ALDOKETO_REDUCTASE_2"/>
    <property type="match status" value="1"/>
</dbReference>
<dbReference type="STRING" id="1330018.A0A167KHD6"/>
<dbReference type="FunFam" id="3.20.20.100:FF:000002">
    <property type="entry name" value="2,5-diketo-D-gluconic acid reductase A"/>
    <property type="match status" value="1"/>
</dbReference>
<reference evidence="4 5" key="1">
    <citation type="journal article" date="2016" name="Mol. Biol. Evol.">
        <title>Comparative Genomics of Early-Diverging Mushroom-Forming Fungi Provides Insights into the Origins of Lignocellulose Decay Capabilities.</title>
        <authorList>
            <person name="Nagy L.G."/>
            <person name="Riley R."/>
            <person name="Tritt A."/>
            <person name="Adam C."/>
            <person name="Daum C."/>
            <person name="Floudas D."/>
            <person name="Sun H."/>
            <person name="Yadav J.S."/>
            <person name="Pangilinan J."/>
            <person name="Larsson K.H."/>
            <person name="Matsuura K."/>
            <person name="Barry K."/>
            <person name="Labutti K."/>
            <person name="Kuo R."/>
            <person name="Ohm R.A."/>
            <person name="Bhattacharya S.S."/>
            <person name="Shirouzu T."/>
            <person name="Yoshinaga Y."/>
            <person name="Martin F.M."/>
            <person name="Grigoriev I.V."/>
            <person name="Hibbett D.S."/>
        </authorList>
    </citation>
    <scope>NUCLEOTIDE SEQUENCE [LARGE SCALE GENOMIC DNA]</scope>
    <source>
        <strain evidence="4 5">TUFC12733</strain>
    </source>
</reference>
<dbReference type="PANTHER" id="PTHR11732">
    <property type="entry name" value="ALDO/KETO REDUCTASE"/>
    <property type="match status" value="1"/>
</dbReference>
<dbReference type="SUPFAM" id="SSF51430">
    <property type="entry name" value="NAD(P)-linked oxidoreductase"/>
    <property type="match status" value="1"/>
</dbReference>
<dbReference type="GO" id="GO:0016616">
    <property type="term" value="F:oxidoreductase activity, acting on the CH-OH group of donors, NAD or NADP as acceptor"/>
    <property type="evidence" value="ECO:0007669"/>
    <property type="project" value="UniProtKB-ARBA"/>
</dbReference>
<evidence type="ECO:0000256" key="1">
    <source>
        <dbReference type="ARBA" id="ARBA00023002"/>
    </source>
</evidence>
<dbReference type="Gene3D" id="3.20.20.100">
    <property type="entry name" value="NADP-dependent oxidoreductase domain"/>
    <property type="match status" value="1"/>
</dbReference>
<feature type="chain" id="PRO_5007889401" evidence="2">
    <location>
        <begin position="32"/>
        <end position="351"/>
    </location>
</feature>
<accession>A0A167KHD6</accession>
<dbReference type="Proteomes" id="UP000076738">
    <property type="component" value="Unassembled WGS sequence"/>
</dbReference>
<dbReference type="InterPro" id="IPR023210">
    <property type="entry name" value="NADP_OxRdtase_dom"/>
</dbReference>
<dbReference type="CDD" id="cd19071">
    <property type="entry name" value="AKR_AKR1-5-like"/>
    <property type="match status" value="1"/>
</dbReference>
<keyword evidence="1" id="KW-0560">Oxidoreductase</keyword>
<keyword evidence="5" id="KW-1185">Reference proteome</keyword>
<dbReference type="OrthoDB" id="416253at2759"/>
<dbReference type="InterPro" id="IPR018170">
    <property type="entry name" value="Aldo/ket_reductase_CS"/>
</dbReference>
<evidence type="ECO:0000259" key="3">
    <source>
        <dbReference type="Pfam" id="PF00248"/>
    </source>
</evidence>
<dbReference type="AlphaFoldDB" id="A0A167KHD6"/>
<proteinExistence type="predicted"/>
<evidence type="ECO:0000256" key="2">
    <source>
        <dbReference type="SAM" id="SignalP"/>
    </source>
</evidence>
<dbReference type="Pfam" id="PF00248">
    <property type="entry name" value="Aldo_ket_red"/>
    <property type="match status" value="1"/>
</dbReference>
<protein>
    <submittedName>
        <fullName evidence="4">Aldo/keto reductase</fullName>
    </submittedName>
</protein>
<sequence>MAKRPQRIWHLAGAVILVIGLLCFRQPIADGVRRVCGGGNVAHSEYTLTGNEAAPPAFYTLNNGAKIPTVALGVWQASPGEVGAAVKDALAAGYKHIDGAWIYRNEAEVGEALQESGVDRSSIWITSKLWNTFHAPEDIEEALDDTLSKLQTEYLDLYLMHWPIAFEKGTTNVDWDLTEDPLPTWRKLEEMVKKGKVKNIGVSNFNIRRIKNLTANALEIKPVINQVELNFFNPQPELVAWAKENDILLEAYSPLGSTNQVGRSLGQKDVKAVAEALGVTPAQVIISWHVQRGTVVLPKSVHKNRIEENLDIITLPQAAFDAIEEAATSHTPERVINPSKAWKLGFDLFDD</sequence>